<gene>
    <name evidence="2" type="ORF">QR680_006845</name>
</gene>
<organism evidence="2 3">
    <name type="scientific">Steinernema hermaphroditum</name>
    <dbReference type="NCBI Taxonomy" id="289476"/>
    <lineage>
        <taxon>Eukaryota</taxon>
        <taxon>Metazoa</taxon>
        <taxon>Ecdysozoa</taxon>
        <taxon>Nematoda</taxon>
        <taxon>Chromadorea</taxon>
        <taxon>Rhabditida</taxon>
        <taxon>Tylenchina</taxon>
        <taxon>Panagrolaimomorpha</taxon>
        <taxon>Strongyloidoidea</taxon>
        <taxon>Steinernematidae</taxon>
        <taxon>Steinernema</taxon>
    </lineage>
</organism>
<evidence type="ECO:0000313" key="3">
    <source>
        <dbReference type="Proteomes" id="UP001175271"/>
    </source>
</evidence>
<dbReference type="Pfam" id="PF22945">
    <property type="entry name" value="LEM-3_GIY-YIG"/>
    <property type="match status" value="1"/>
</dbReference>
<sequence>MNWPNNSNGIIVAFTMNGVSLMFIENVNSLLKSSVDSIAELSTFVLCSWGEEAKRQFKEPLDFAMRRRRFGWNYCENVVVDDFDSFDIEKDAVWEFVTLDNGWRDNWLKAFLTSEEEVDNIYALFGQTATQGASQVVVKVITDYKSKGEYRCFADPCHELFAAGEEFLVHMIQSHSLANDTSMDNFKLPQNMAQIEKLVLEKIRLVVDESGRFLDSSFESHLKETEQKIAVECSGTSKVAKKKLFRKYYTYALVDPLRISDPGQATFFDFVMALFYIGKGEGSRCYSHLKDAAINTQSLIGTKIRLIRGLNDIDRGVFVPVGNRGSTSHEAHMRENAILSLFPDNFLTNGNFGVVKHWKVRTAIDPVANPEDFQGYGILSLIRIYNDFKFGYTPEIKKTDLGLKM</sequence>
<reference evidence="2" key="1">
    <citation type="submission" date="2023-06" db="EMBL/GenBank/DDBJ databases">
        <title>Genomic analysis of the entomopathogenic nematode Steinernema hermaphroditum.</title>
        <authorList>
            <person name="Schwarz E.M."/>
            <person name="Heppert J.K."/>
            <person name="Baniya A."/>
            <person name="Schwartz H.T."/>
            <person name="Tan C.-H."/>
            <person name="Antoshechkin I."/>
            <person name="Sternberg P.W."/>
            <person name="Goodrich-Blair H."/>
            <person name="Dillman A.R."/>
        </authorList>
    </citation>
    <scope>NUCLEOTIDE SEQUENCE</scope>
    <source>
        <strain evidence="2">PS9179</strain>
        <tissue evidence="2">Whole animal</tissue>
    </source>
</reference>
<dbReference type="EMBL" id="JAUCMV010000003">
    <property type="protein sequence ID" value="KAK0413506.1"/>
    <property type="molecule type" value="Genomic_DNA"/>
</dbReference>
<feature type="domain" description="C2H2-type" evidence="1">
    <location>
        <begin position="152"/>
        <end position="175"/>
    </location>
</feature>
<evidence type="ECO:0000313" key="2">
    <source>
        <dbReference type="EMBL" id="KAK0413506.1"/>
    </source>
</evidence>
<dbReference type="PROSITE" id="PS00028">
    <property type="entry name" value="ZINC_FINGER_C2H2_1"/>
    <property type="match status" value="1"/>
</dbReference>
<accession>A0AA39LX57</accession>
<name>A0AA39LX57_9BILA</name>
<dbReference type="InterPro" id="IPR013087">
    <property type="entry name" value="Znf_C2H2_type"/>
</dbReference>
<protein>
    <recommendedName>
        <fullName evidence="1">C2H2-type domain-containing protein</fullName>
    </recommendedName>
</protein>
<dbReference type="Proteomes" id="UP001175271">
    <property type="component" value="Unassembled WGS sequence"/>
</dbReference>
<proteinExistence type="predicted"/>
<keyword evidence="3" id="KW-1185">Reference proteome</keyword>
<dbReference type="AlphaFoldDB" id="A0AA39LX57"/>
<evidence type="ECO:0000259" key="1">
    <source>
        <dbReference type="PROSITE" id="PS00028"/>
    </source>
</evidence>
<comment type="caution">
    <text evidence="2">The sequence shown here is derived from an EMBL/GenBank/DDBJ whole genome shotgun (WGS) entry which is preliminary data.</text>
</comment>